<dbReference type="InParanoid" id="S8E5Y0"/>
<accession>S8E5Y0</accession>
<dbReference type="STRING" id="743788.S8E5Y0"/>
<sequence>MNTSADHTYTEGLAAPISRIRKELVDIERALGTGGYETVAHLKNELELSRKREEQLQRENEKMKSIIGTQGRELDEARTFLNPGDVISENDIVQAVVKLNAEIYQAARQATEGWRAGTVGGVSQPREEIATVIGHQLATLLQTPPPGHDTRRAVLEVALQATITRRIAGIVSTLTRDSNEGGATLNDIYRRMRRKEPQSIIGRWRALTHKYSISSSMTVEEHEAYVDALRNSVLAVFDMARTERYDDVDLRESLHAIVHKALSLRKFIGEDMTTSDYNVFVARPDPAELFNPETMVDEYAPEKNTYRRGAAVLCSVSLGLRREGETVKEGRHGGKTLVKTPVVLETLVGDLAGEYTAE</sequence>
<proteinExistence type="predicted"/>
<protein>
    <submittedName>
        <fullName evidence="2">Uncharacterized protein</fullName>
    </submittedName>
</protein>
<dbReference type="EMBL" id="KE504149">
    <property type="protein sequence ID" value="EPT00472.1"/>
    <property type="molecule type" value="Genomic_DNA"/>
</dbReference>
<evidence type="ECO:0000313" key="3">
    <source>
        <dbReference type="Proteomes" id="UP000015241"/>
    </source>
</evidence>
<keyword evidence="1" id="KW-0175">Coiled coil</keyword>
<dbReference type="Proteomes" id="UP000015241">
    <property type="component" value="Unassembled WGS sequence"/>
</dbReference>
<organism evidence="2 3">
    <name type="scientific">Fomitopsis schrenkii</name>
    <name type="common">Brown rot fungus</name>
    <dbReference type="NCBI Taxonomy" id="2126942"/>
    <lineage>
        <taxon>Eukaryota</taxon>
        <taxon>Fungi</taxon>
        <taxon>Dikarya</taxon>
        <taxon>Basidiomycota</taxon>
        <taxon>Agaricomycotina</taxon>
        <taxon>Agaricomycetes</taxon>
        <taxon>Polyporales</taxon>
        <taxon>Fomitopsis</taxon>
    </lineage>
</organism>
<dbReference type="eggNOG" id="ENOG502SSCY">
    <property type="taxonomic scope" value="Eukaryota"/>
</dbReference>
<dbReference type="OrthoDB" id="3147752at2759"/>
<dbReference type="HOGENOM" id="CLU_031481_3_0_1"/>
<keyword evidence="3" id="KW-1185">Reference proteome</keyword>
<gene>
    <name evidence="2" type="ORF">FOMPIDRAFT_1049794</name>
</gene>
<feature type="coiled-coil region" evidence="1">
    <location>
        <begin position="39"/>
        <end position="66"/>
    </location>
</feature>
<name>S8E5Y0_FOMSC</name>
<evidence type="ECO:0000256" key="1">
    <source>
        <dbReference type="SAM" id="Coils"/>
    </source>
</evidence>
<reference evidence="2 3" key="1">
    <citation type="journal article" date="2012" name="Science">
        <title>The Paleozoic origin of enzymatic lignin decomposition reconstructed from 31 fungal genomes.</title>
        <authorList>
            <person name="Floudas D."/>
            <person name="Binder M."/>
            <person name="Riley R."/>
            <person name="Barry K."/>
            <person name="Blanchette R.A."/>
            <person name="Henrissat B."/>
            <person name="Martinez A.T."/>
            <person name="Otillar R."/>
            <person name="Spatafora J.W."/>
            <person name="Yadav J.S."/>
            <person name="Aerts A."/>
            <person name="Benoit I."/>
            <person name="Boyd A."/>
            <person name="Carlson A."/>
            <person name="Copeland A."/>
            <person name="Coutinho P.M."/>
            <person name="de Vries R.P."/>
            <person name="Ferreira P."/>
            <person name="Findley K."/>
            <person name="Foster B."/>
            <person name="Gaskell J."/>
            <person name="Glotzer D."/>
            <person name="Gorecki P."/>
            <person name="Heitman J."/>
            <person name="Hesse C."/>
            <person name="Hori C."/>
            <person name="Igarashi K."/>
            <person name="Jurgens J.A."/>
            <person name="Kallen N."/>
            <person name="Kersten P."/>
            <person name="Kohler A."/>
            <person name="Kuees U."/>
            <person name="Kumar T.K.A."/>
            <person name="Kuo A."/>
            <person name="LaButti K."/>
            <person name="Larrondo L.F."/>
            <person name="Lindquist E."/>
            <person name="Ling A."/>
            <person name="Lombard V."/>
            <person name="Lucas S."/>
            <person name="Lundell T."/>
            <person name="Martin R."/>
            <person name="McLaughlin D.J."/>
            <person name="Morgenstern I."/>
            <person name="Morin E."/>
            <person name="Murat C."/>
            <person name="Nagy L.G."/>
            <person name="Nolan M."/>
            <person name="Ohm R.A."/>
            <person name="Patyshakuliyeva A."/>
            <person name="Rokas A."/>
            <person name="Ruiz-Duenas F.J."/>
            <person name="Sabat G."/>
            <person name="Salamov A."/>
            <person name="Samejima M."/>
            <person name="Schmutz J."/>
            <person name="Slot J.C."/>
            <person name="St John F."/>
            <person name="Stenlid J."/>
            <person name="Sun H."/>
            <person name="Sun S."/>
            <person name="Syed K."/>
            <person name="Tsang A."/>
            <person name="Wiebenga A."/>
            <person name="Young D."/>
            <person name="Pisabarro A."/>
            <person name="Eastwood D.C."/>
            <person name="Martin F."/>
            <person name="Cullen D."/>
            <person name="Grigoriev I.V."/>
            <person name="Hibbett D.S."/>
        </authorList>
    </citation>
    <scope>NUCLEOTIDE SEQUENCE</scope>
    <source>
        <strain evidence="3">FP-58527</strain>
    </source>
</reference>
<evidence type="ECO:0000313" key="2">
    <source>
        <dbReference type="EMBL" id="EPT00472.1"/>
    </source>
</evidence>
<dbReference type="AlphaFoldDB" id="S8E5Y0"/>